<organism evidence="1 2">
    <name type="scientific">Scutellospora calospora</name>
    <dbReference type="NCBI Taxonomy" id="85575"/>
    <lineage>
        <taxon>Eukaryota</taxon>
        <taxon>Fungi</taxon>
        <taxon>Fungi incertae sedis</taxon>
        <taxon>Mucoromycota</taxon>
        <taxon>Glomeromycotina</taxon>
        <taxon>Glomeromycetes</taxon>
        <taxon>Diversisporales</taxon>
        <taxon>Gigasporaceae</taxon>
        <taxon>Scutellospora</taxon>
    </lineage>
</organism>
<dbReference type="EMBL" id="CAJVPM010001279">
    <property type="protein sequence ID" value="CAG8463422.1"/>
    <property type="molecule type" value="Genomic_DNA"/>
</dbReference>
<keyword evidence="2" id="KW-1185">Reference proteome</keyword>
<evidence type="ECO:0000313" key="1">
    <source>
        <dbReference type="EMBL" id="CAG8463422.1"/>
    </source>
</evidence>
<reference evidence="1" key="1">
    <citation type="submission" date="2021-06" db="EMBL/GenBank/DDBJ databases">
        <authorList>
            <person name="Kallberg Y."/>
            <person name="Tangrot J."/>
            <person name="Rosling A."/>
        </authorList>
    </citation>
    <scope>NUCLEOTIDE SEQUENCE</scope>
    <source>
        <strain evidence="1">AU212A</strain>
    </source>
</reference>
<accession>A0ACA9KB20</accession>
<gene>
    <name evidence="1" type="ORF">SCALOS_LOCUS1711</name>
</gene>
<protein>
    <submittedName>
        <fullName evidence="1">3856_t:CDS:1</fullName>
    </submittedName>
</protein>
<sequence>MNTRWKPNNHNIFAFWLIIAPFITNVPFSLLTGYYADKNDVSEASLFNMRGYVDLMRRRHVDELRVQELQITRQIIRDNIQESLEHIILFPLAFFHTHLREHCAINIYLLQHVSFGKKSRRFSPCRNITQISTEPIYITESVELHQMTIHKTNDHENTANIRAPKSHHVDKRRNSISEATKRLSLSSRNVSTLFSVDGTTLVSGQFGSTDQTLIIENHEFVDSNSINWQDTDDNCPQKQNDEVDDLSYSIRDWLTKKPLRCDLAKKS</sequence>
<comment type="caution">
    <text evidence="1">The sequence shown here is derived from an EMBL/GenBank/DDBJ whole genome shotgun (WGS) entry which is preliminary data.</text>
</comment>
<name>A0ACA9KB20_9GLOM</name>
<proteinExistence type="predicted"/>
<evidence type="ECO:0000313" key="2">
    <source>
        <dbReference type="Proteomes" id="UP000789860"/>
    </source>
</evidence>
<dbReference type="Proteomes" id="UP000789860">
    <property type="component" value="Unassembled WGS sequence"/>
</dbReference>